<organism evidence="1 2">
    <name type="scientific">Trypanosoma rangeli</name>
    <dbReference type="NCBI Taxonomy" id="5698"/>
    <lineage>
        <taxon>Eukaryota</taxon>
        <taxon>Discoba</taxon>
        <taxon>Euglenozoa</taxon>
        <taxon>Kinetoplastea</taxon>
        <taxon>Metakinetoplastina</taxon>
        <taxon>Trypanosomatida</taxon>
        <taxon>Trypanosomatidae</taxon>
        <taxon>Trypanosoma</taxon>
        <taxon>Herpetosoma</taxon>
    </lineage>
</organism>
<evidence type="ECO:0000313" key="2">
    <source>
        <dbReference type="Proteomes" id="UP000283634"/>
    </source>
</evidence>
<dbReference type="InterPro" id="IPR029063">
    <property type="entry name" value="SAM-dependent_MTases_sf"/>
</dbReference>
<dbReference type="InterPro" id="IPR019410">
    <property type="entry name" value="Methyltransf_16"/>
</dbReference>
<dbReference type="OMA" id="CEAHRDG"/>
<dbReference type="Proteomes" id="UP000283634">
    <property type="component" value="Unassembled WGS sequence"/>
</dbReference>
<dbReference type="RefSeq" id="XP_029240599.1">
    <property type="nucleotide sequence ID" value="XM_029379539.1"/>
</dbReference>
<reference evidence="1 2" key="1">
    <citation type="journal article" date="2018" name="BMC Genomics">
        <title>Genomic comparison of Trypanosoma conorhini and Trypanosoma rangeli to Trypanosoma cruzi strains of high and low virulence.</title>
        <authorList>
            <person name="Bradwell K.R."/>
            <person name="Koparde V.N."/>
            <person name="Matveyev A.V."/>
            <person name="Serrano M.G."/>
            <person name="Alves J.M."/>
            <person name="Parikh H."/>
            <person name="Huang B."/>
            <person name="Lee V."/>
            <person name="Espinosa-Alvarez O."/>
            <person name="Ortiz P.A."/>
            <person name="Costa-Martins A.G."/>
            <person name="Teixeira M.M."/>
            <person name="Buck G.A."/>
        </authorList>
    </citation>
    <scope>NUCLEOTIDE SEQUENCE [LARGE SCALE GENOMIC DNA]</scope>
    <source>
        <strain evidence="1 2">AM80</strain>
    </source>
</reference>
<keyword evidence="2" id="KW-1185">Reference proteome</keyword>
<proteinExistence type="predicted"/>
<dbReference type="PANTHER" id="PTHR14614">
    <property type="entry name" value="HEPATOCELLULAR CARCINOMA-ASSOCIATED ANTIGEN"/>
    <property type="match status" value="1"/>
</dbReference>
<protein>
    <recommendedName>
        <fullName evidence="3">Methyltransferase</fullName>
    </recommendedName>
</protein>
<dbReference type="AlphaFoldDB" id="A0A3R7KLD9"/>
<dbReference type="Gene3D" id="3.40.50.150">
    <property type="entry name" value="Vaccinia Virus protein VP39"/>
    <property type="match status" value="1"/>
</dbReference>
<sequence>MRAGMSRLYSTNAGLQPADDGPLREVERLYKDSDGLLTALRECLSRWERNTPPPAELLPLLQHVQKYTALGGLSGDAAFTRDTLSTALTVVVRRAVNLQACDALLCDGDAVSDMDEKRQAMLLTQQIIAAASASISNCCGGTTRHDADVLFWVRLQDEMMRIVLGFADYAAGETGARLWPGSVALALYIIEQLGTMLRLVSATDKGRPLRIIELGCGPALVSLVLASRLLQEPVWLHRTWLDVTDISPAVVKEVQRSFTWRNGPSLASLFDIEEGTERRAAVRAFCLDFASIPDAMCGQYDLVLGSDIVYDHTIASHVAPALARLLRTGGMAFLCCERHRDGMVSFVDIIQAKMAGSLEVVATHADAQALLQQLQMIPGLTSTACSLVVLRRR</sequence>
<evidence type="ECO:0000313" key="1">
    <source>
        <dbReference type="EMBL" id="RNF08798.1"/>
    </source>
</evidence>
<dbReference type="SUPFAM" id="SSF53335">
    <property type="entry name" value="S-adenosyl-L-methionine-dependent methyltransferases"/>
    <property type="match status" value="1"/>
</dbReference>
<dbReference type="OrthoDB" id="413520at2759"/>
<comment type="caution">
    <text evidence="1">The sequence shown here is derived from an EMBL/GenBank/DDBJ whole genome shotgun (WGS) entry which is preliminary data.</text>
</comment>
<name>A0A3R7KLD9_TRYRA</name>
<gene>
    <name evidence="1" type="ORF">TraAM80_02540</name>
</gene>
<dbReference type="EMBL" id="MKGL01000059">
    <property type="protein sequence ID" value="RNF08798.1"/>
    <property type="molecule type" value="Genomic_DNA"/>
</dbReference>
<evidence type="ECO:0008006" key="3">
    <source>
        <dbReference type="Google" id="ProtNLM"/>
    </source>
</evidence>
<dbReference type="CDD" id="cd02440">
    <property type="entry name" value="AdoMet_MTases"/>
    <property type="match status" value="1"/>
</dbReference>
<dbReference type="GeneID" id="40326473"/>
<accession>A0A3R7KLD9</accession>
<dbReference type="Pfam" id="PF10294">
    <property type="entry name" value="Methyltransf_16"/>
    <property type="match status" value="1"/>
</dbReference>